<feature type="repeat" description="Pumilio" evidence="4">
    <location>
        <begin position="422"/>
        <end position="457"/>
    </location>
</feature>
<keyword evidence="1" id="KW-0677">Repeat</keyword>
<evidence type="ECO:0000256" key="3">
    <source>
        <dbReference type="ARBA" id="ARBA00022884"/>
    </source>
</evidence>
<keyword evidence="3" id="KW-0694">RNA-binding</keyword>
<gene>
    <name evidence="6" type="ORF">GH714_022242</name>
</gene>
<feature type="domain" description="PUM-HD" evidence="5">
    <location>
        <begin position="180"/>
        <end position="497"/>
    </location>
</feature>
<reference evidence="6 7" key="1">
    <citation type="journal article" date="2020" name="Mol. Plant">
        <title>The Chromosome-Based Rubber Tree Genome Provides New Insights into Spurge Genome Evolution and Rubber Biosynthesis.</title>
        <authorList>
            <person name="Liu J."/>
            <person name="Shi C."/>
            <person name="Shi C.C."/>
            <person name="Li W."/>
            <person name="Zhang Q.J."/>
            <person name="Zhang Y."/>
            <person name="Li K."/>
            <person name="Lu H.F."/>
            <person name="Shi C."/>
            <person name="Zhu S.T."/>
            <person name="Xiao Z.Y."/>
            <person name="Nan H."/>
            <person name="Yue Y."/>
            <person name="Zhu X.G."/>
            <person name="Wu Y."/>
            <person name="Hong X.N."/>
            <person name="Fan G.Y."/>
            <person name="Tong Y."/>
            <person name="Zhang D."/>
            <person name="Mao C.L."/>
            <person name="Liu Y.L."/>
            <person name="Hao S.J."/>
            <person name="Liu W.Q."/>
            <person name="Lv M.Q."/>
            <person name="Zhang H.B."/>
            <person name="Liu Y."/>
            <person name="Hu-Tang G.R."/>
            <person name="Wang J.P."/>
            <person name="Wang J.H."/>
            <person name="Sun Y.H."/>
            <person name="Ni S.B."/>
            <person name="Chen W.B."/>
            <person name="Zhang X.C."/>
            <person name="Jiao Y.N."/>
            <person name="Eichler E.E."/>
            <person name="Li G.H."/>
            <person name="Liu X."/>
            <person name="Gao L.Z."/>
        </authorList>
    </citation>
    <scope>NUCLEOTIDE SEQUENCE [LARGE SCALE GENOMIC DNA]</scope>
    <source>
        <strain evidence="7">cv. GT1</strain>
        <tissue evidence="6">Leaf</tissue>
    </source>
</reference>
<dbReference type="InterPro" id="IPR016024">
    <property type="entry name" value="ARM-type_fold"/>
</dbReference>
<evidence type="ECO:0000256" key="1">
    <source>
        <dbReference type="ARBA" id="ARBA00022737"/>
    </source>
</evidence>
<dbReference type="SUPFAM" id="SSF48371">
    <property type="entry name" value="ARM repeat"/>
    <property type="match status" value="1"/>
</dbReference>
<dbReference type="EMBL" id="JAAGAX010000004">
    <property type="protein sequence ID" value="KAF2317431.1"/>
    <property type="molecule type" value="Genomic_DNA"/>
</dbReference>
<organism evidence="6 7">
    <name type="scientific">Hevea brasiliensis</name>
    <name type="common">Para rubber tree</name>
    <name type="synonym">Siphonia brasiliensis</name>
    <dbReference type="NCBI Taxonomy" id="3981"/>
    <lineage>
        <taxon>Eukaryota</taxon>
        <taxon>Viridiplantae</taxon>
        <taxon>Streptophyta</taxon>
        <taxon>Embryophyta</taxon>
        <taxon>Tracheophyta</taxon>
        <taxon>Spermatophyta</taxon>
        <taxon>Magnoliopsida</taxon>
        <taxon>eudicotyledons</taxon>
        <taxon>Gunneridae</taxon>
        <taxon>Pentapetalae</taxon>
        <taxon>rosids</taxon>
        <taxon>fabids</taxon>
        <taxon>Malpighiales</taxon>
        <taxon>Euphorbiaceae</taxon>
        <taxon>Crotonoideae</taxon>
        <taxon>Micrandreae</taxon>
        <taxon>Hevea</taxon>
    </lineage>
</organism>
<dbReference type="GO" id="GO:0005737">
    <property type="term" value="C:cytoplasm"/>
    <property type="evidence" value="ECO:0007669"/>
    <property type="project" value="TreeGrafter"/>
</dbReference>
<dbReference type="SMART" id="SM00025">
    <property type="entry name" value="Pumilio"/>
    <property type="match status" value="7"/>
</dbReference>
<dbReference type="Pfam" id="PF00806">
    <property type="entry name" value="PUF"/>
    <property type="match status" value="7"/>
</dbReference>
<evidence type="ECO:0000256" key="2">
    <source>
        <dbReference type="ARBA" id="ARBA00022845"/>
    </source>
</evidence>
<dbReference type="Gene3D" id="1.25.10.10">
    <property type="entry name" value="Leucine-rich Repeat Variant"/>
    <property type="match status" value="1"/>
</dbReference>
<dbReference type="AlphaFoldDB" id="A0A6A6MUH1"/>
<evidence type="ECO:0000313" key="6">
    <source>
        <dbReference type="EMBL" id="KAF2317431.1"/>
    </source>
</evidence>
<dbReference type="PROSITE" id="PS50302">
    <property type="entry name" value="PUM"/>
    <property type="match status" value="5"/>
</dbReference>
<accession>A0A6A6MUH1</accession>
<dbReference type="InterPro" id="IPR001313">
    <property type="entry name" value="Pumilio_RNA-bd_rpt"/>
</dbReference>
<dbReference type="Proteomes" id="UP000467840">
    <property type="component" value="Chromosome 6"/>
</dbReference>
<dbReference type="PANTHER" id="PTHR12537">
    <property type="entry name" value="RNA BINDING PROTEIN PUMILIO-RELATED"/>
    <property type="match status" value="1"/>
</dbReference>
<feature type="repeat" description="Pumilio" evidence="4">
    <location>
        <begin position="239"/>
        <end position="274"/>
    </location>
</feature>
<proteinExistence type="predicted"/>
<name>A0A6A6MUH1_HEVBR</name>
<sequence length="497" mass="56960">MERIHRDRLWSLMADNSVLHHNTWDDHLPQNPISSQNFVYQNLVYQNPDPPLQTHSYQMNIGSLESGLQLNPSFAEPLQNFQSLESALSRMNISAPPPPQSHFLENNYLTNRGFAHLSYPQQQPLNRMRSISAGLGLRRANSTFGSRSPISEYGLFESSFSNFSINNSRSNLERRSPCYDSLNYRYSASPYANHRGIRLDSDSQFSRGRSVYGDQEGCRFLQRKIDERKPEQTEMIFLELKDHLCDLVVDQFANYVVQKLFGACNEEQMSQLLLCLIKNEQKLRYMHPSTWNSCNAKMIEHMRTPEQRSLLISAMKCIALSLCKNHNGHHVIQQCFKYFMVDDTKHLLDEILKSCLDIAMDKSGCCVLQKSVTEAQGELRERLVAEITANALVLSENPFGNYVVQYVLEMKIPHAEANILENLKGNYVTLSMNKYGSNVVERCLRGCNEKNASEIIEELMYSSEFLDVLQDPFGNYVVQSALLVSKVRSSISSKQYL</sequence>
<dbReference type="InterPro" id="IPR011989">
    <property type="entry name" value="ARM-like"/>
</dbReference>
<feature type="repeat" description="Pumilio" evidence="4">
    <location>
        <begin position="458"/>
        <end position="497"/>
    </location>
</feature>
<evidence type="ECO:0000256" key="4">
    <source>
        <dbReference type="PROSITE-ProRule" id="PRU00317"/>
    </source>
</evidence>
<keyword evidence="7" id="KW-1185">Reference proteome</keyword>
<evidence type="ECO:0000259" key="5">
    <source>
        <dbReference type="PROSITE" id="PS50303"/>
    </source>
</evidence>
<dbReference type="PROSITE" id="PS50303">
    <property type="entry name" value="PUM_HD"/>
    <property type="match status" value="1"/>
</dbReference>
<dbReference type="GO" id="GO:0003729">
    <property type="term" value="F:mRNA binding"/>
    <property type="evidence" value="ECO:0007669"/>
    <property type="project" value="TreeGrafter"/>
</dbReference>
<feature type="repeat" description="Pumilio" evidence="4">
    <location>
        <begin position="386"/>
        <end position="421"/>
    </location>
</feature>
<comment type="caution">
    <text evidence="6">The sequence shown here is derived from an EMBL/GenBank/DDBJ whole genome shotgun (WGS) entry which is preliminary data.</text>
</comment>
<feature type="repeat" description="Pumilio" evidence="4">
    <location>
        <begin position="350"/>
        <end position="385"/>
    </location>
</feature>
<dbReference type="GO" id="GO:0006417">
    <property type="term" value="P:regulation of translation"/>
    <property type="evidence" value="ECO:0007669"/>
    <property type="project" value="UniProtKB-KW"/>
</dbReference>
<dbReference type="InterPro" id="IPR033133">
    <property type="entry name" value="PUM-HD"/>
</dbReference>
<dbReference type="PANTHER" id="PTHR12537:SF129">
    <property type="entry name" value="PUMILIO HOMOLOG 15-LIKE"/>
    <property type="match status" value="1"/>
</dbReference>
<keyword evidence="2" id="KW-0810">Translation regulation</keyword>
<protein>
    <recommendedName>
        <fullName evidence="5">PUM-HD domain-containing protein</fullName>
    </recommendedName>
</protein>
<evidence type="ECO:0000313" key="7">
    <source>
        <dbReference type="Proteomes" id="UP000467840"/>
    </source>
</evidence>